<sequence>MVNPQHLLSFTVVARLRSISRAADALCLSQPAVSSQLRQLQNLVGEPLYTRRGYGIELTPAGQGLLHHAETLRRAHAQADDYIRQLQGVDAGSIHIGSTSTLASYYLPEHVVRFQKGYPGVSVYIDTDNSEALMRRLEAFDVCMIEGPLPDLPISGSYELSPWVVDEVVLVLRPEHPLAQRYPEVVPLSALSGSAIIWREPASGARQTFERALAEVGLQLPVNIVVTGVDAVKEAVRAGLGIGFASFRALAHAGSDLVYRHLECAKGIHWDLYVAAPQARLRSRATQSFLQALNLSSEGAASQGT</sequence>
<dbReference type="AlphaFoldDB" id="A0A1D8KB32"/>
<keyword evidence="2" id="KW-0805">Transcription regulation</keyword>
<accession>A0A1D8KB32</accession>
<proteinExistence type="inferred from homology"/>
<dbReference type="InterPro" id="IPR005119">
    <property type="entry name" value="LysR_subst-bd"/>
</dbReference>
<dbReference type="InterPro" id="IPR036388">
    <property type="entry name" value="WH-like_DNA-bd_sf"/>
</dbReference>
<evidence type="ECO:0000256" key="2">
    <source>
        <dbReference type="ARBA" id="ARBA00023015"/>
    </source>
</evidence>
<dbReference type="EMBL" id="CP017448">
    <property type="protein sequence ID" value="AOV18169.1"/>
    <property type="molecule type" value="Genomic_DNA"/>
</dbReference>
<dbReference type="KEGG" id="aaeo:BJI67_14865"/>
<reference evidence="6 7" key="1">
    <citation type="submission" date="2016-09" db="EMBL/GenBank/DDBJ databases">
        <title>Acidihalobacter prosperus V6 (DSM14174).</title>
        <authorList>
            <person name="Khaleque H.N."/>
            <person name="Ramsay J.P."/>
            <person name="Murphy R.J.T."/>
            <person name="Kaksonen A.H."/>
            <person name="Boxall N.J."/>
            <person name="Watkin E.L.J."/>
        </authorList>
    </citation>
    <scope>NUCLEOTIDE SEQUENCE [LARGE SCALE GENOMIC DNA]</scope>
    <source>
        <strain evidence="6 7">V6</strain>
    </source>
</reference>
<evidence type="ECO:0000259" key="5">
    <source>
        <dbReference type="PROSITE" id="PS50931"/>
    </source>
</evidence>
<dbReference type="PANTHER" id="PTHR30126:SF39">
    <property type="entry name" value="HTH-TYPE TRANSCRIPTIONAL REGULATOR CYSL"/>
    <property type="match status" value="1"/>
</dbReference>
<dbReference type="Gene3D" id="3.40.190.290">
    <property type="match status" value="1"/>
</dbReference>
<dbReference type="Proteomes" id="UP000095342">
    <property type="component" value="Chromosome"/>
</dbReference>
<dbReference type="RefSeq" id="WP_070073699.1">
    <property type="nucleotide sequence ID" value="NZ_CP017448.1"/>
</dbReference>
<keyword evidence="7" id="KW-1185">Reference proteome</keyword>
<evidence type="ECO:0000256" key="4">
    <source>
        <dbReference type="ARBA" id="ARBA00023163"/>
    </source>
</evidence>
<protein>
    <recommendedName>
        <fullName evidence="5">HTH lysR-type domain-containing protein</fullName>
    </recommendedName>
</protein>
<dbReference type="PROSITE" id="PS50931">
    <property type="entry name" value="HTH_LYSR"/>
    <property type="match status" value="1"/>
</dbReference>
<dbReference type="Pfam" id="PF03466">
    <property type="entry name" value="LysR_substrate"/>
    <property type="match status" value="1"/>
</dbReference>
<dbReference type="GO" id="GO:0003700">
    <property type="term" value="F:DNA-binding transcription factor activity"/>
    <property type="evidence" value="ECO:0007669"/>
    <property type="project" value="InterPro"/>
</dbReference>
<dbReference type="InterPro" id="IPR036390">
    <property type="entry name" value="WH_DNA-bd_sf"/>
</dbReference>
<evidence type="ECO:0000313" key="6">
    <source>
        <dbReference type="EMBL" id="AOV18169.1"/>
    </source>
</evidence>
<dbReference type="PANTHER" id="PTHR30126">
    <property type="entry name" value="HTH-TYPE TRANSCRIPTIONAL REGULATOR"/>
    <property type="match status" value="1"/>
</dbReference>
<dbReference type="Gene3D" id="1.10.10.10">
    <property type="entry name" value="Winged helix-like DNA-binding domain superfamily/Winged helix DNA-binding domain"/>
    <property type="match status" value="1"/>
</dbReference>
<evidence type="ECO:0000256" key="3">
    <source>
        <dbReference type="ARBA" id="ARBA00023125"/>
    </source>
</evidence>
<dbReference type="GO" id="GO:0000976">
    <property type="term" value="F:transcription cis-regulatory region binding"/>
    <property type="evidence" value="ECO:0007669"/>
    <property type="project" value="TreeGrafter"/>
</dbReference>
<evidence type="ECO:0000256" key="1">
    <source>
        <dbReference type="ARBA" id="ARBA00009437"/>
    </source>
</evidence>
<feature type="domain" description="HTH lysR-type" evidence="5">
    <location>
        <begin position="2"/>
        <end position="59"/>
    </location>
</feature>
<dbReference type="SUPFAM" id="SSF46785">
    <property type="entry name" value="Winged helix' DNA-binding domain"/>
    <property type="match status" value="1"/>
</dbReference>
<gene>
    <name evidence="6" type="ORF">BJI67_14865</name>
</gene>
<organism evidence="6 7">
    <name type="scientific">Acidihalobacter aeolianus</name>
    <dbReference type="NCBI Taxonomy" id="2792603"/>
    <lineage>
        <taxon>Bacteria</taxon>
        <taxon>Pseudomonadati</taxon>
        <taxon>Pseudomonadota</taxon>
        <taxon>Gammaproteobacteria</taxon>
        <taxon>Chromatiales</taxon>
        <taxon>Ectothiorhodospiraceae</taxon>
        <taxon>Acidihalobacter</taxon>
    </lineage>
</organism>
<dbReference type="SUPFAM" id="SSF53850">
    <property type="entry name" value="Periplasmic binding protein-like II"/>
    <property type="match status" value="1"/>
</dbReference>
<dbReference type="Pfam" id="PF00126">
    <property type="entry name" value="HTH_1"/>
    <property type="match status" value="1"/>
</dbReference>
<keyword evidence="4" id="KW-0804">Transcription</keyword>
<evidence type="ECO:0000313" key="7">
    <source>
        <dbReference type="Proteomes" id="UP000095342"/>
    </source>
</evidence>
<dbReference type="InterPro" id="IPR000847">
    <property type="entry name" value="LysR_HTH_N"/>
</dbReference>
<name>A0A1D8KB32_9GAMM</name>
<keyword evidence="3" id="KW-0238">DNA-binding</keyword>
<comment type="similarity">
    <text evidence="1">Belongs to the LysR transcriptional regulatory family.</text>
</comment>
<dbReference type="PRINTS" id="PR00039">
    <property type="entry name" value="HTHLYSR"/>
</dbReference>